<dbReference type="AlphaFoldDB" id="A0AAV2SBF6"/>
<dbReference type="Proteomes" id="UP001497623">
    <property type="component" value="Unassembled WGS sequence"/>
</dbReference>
<proteinExistence type="predicted"/>
<sequence length="515" mass="61271">EGISGEPDYVNYESINRNLLDKEQVKIDDADYVIDEPLQRRHHDIKRTIDDAEEKQFIQTEIESLSLTIKYDINEYLDKIQDQDYDAHFLWNIKEIFDKKIKEFDDQPKKYNLSIKFKVKMFSHYLLNAVDHFERMQKKYRDKNDLKKLVDRVYKLPTYAIFMGIFTRCKKENIAANILCDSLENAILTSVKELLPQNIYDALKNKDEFNSKLRLIEKVMYDLKIERSFKYYIEYIENTANSLESWVEKYVQNYCSKEKNYQTMLGAEANKIFNNKVESLIMCIDEVLVNSTIKFKEWLKEFNNNAKNIIPLTDTFLNLFGMAEVEVKDIEYFKIEIKKNLRRLQQSYGNILNAWGVQELDSLKEKPYKMISKTLLGCKKQCPFCNVICSWTLDHPGKKHKAERHYPAGIAGFCWPKSKELILDSCNENIASDKYFRCAHTNFKNVKYKEYKSVNNYYRSWIIESDVSYEATAYWNWVFANFSKDFAEHYGLKCSKIPSKWKNLKEEYVENSIKR</sequence>
<keyword evidence="2" id="KW-1185">Reference proteome</keyword>
<evidence type="ECO:0000313" key="1">
    <source>
        <dbReference type="EMBL" id="CAL4172037.1"/>
    </source>
</evidence>
<evidence type="ECO:0000313" key="2">
    <source>
        <dbReference type="Proteomes" id="UP001497623"/>
    </source>
</evidence>
<comment type="caution">
    <text evidence="1">The sequence shown here is derived from an EMBL/GenBank/DDBJ whole genome shotgun (WGS) entry which is preliminary data.</text>
</comment>
<dbReference type="EMBL" id="CAXKWB010051979">
    <property type="protein sequence ID" value="CAL4172037.1"/>
    <property type="molecule type" value="Genomic_DNA"/>
</dbReference>
<dbReference type="InterPro" id="IPR052986">
    <property type="entry name" value="VLIG_GTPase"/>
</dbReference>
<gene>
    <name evidence="1" type="ORF">MNOR_LOCUS34226</name>
</gene>
<dbReference type="PANTHER" id="PTHR14819:SF25">
    <property type="entry name" value="CHROMOSOME UNDETERMINED SCAFFOLD_52, WHOLE GENOME SHOTGUN SEQUENCE"/>
    <property type="match status" value="1"/>
</dbReference>
<dbReference type="PANTHER" id="PTHR14819">
    <property type="entry name" value="GTP-BINDING"/>
    <property type="match status" value="1"/>
</dbReference>
<name>A0AAV2SBF6_MEGNR</name>
<protein>
    <recommendedName>
        <fullName evidence="3">Interferon-induced very large GTPase 1</fullName>
    </recommendedName>
</protein>
<evidence type="ECO:0008006" key="3">
    <source>
        <dbReference type="Google" id="ProtNLM"/>
    </source>
</evidence>
<organism evidence="1 2">
    <name type="scientific">Meganyctiphanes norvegica</name>
    <name type="common">Northern krill</name>
    <name type="synonym">Thysanopoda norvegica</name>
    <dbReference type="NCBI Taxonomy" id="48144"/>
    <lineage>
        <taxon>Eukaryota</taxon>
        <taxon>Metazoa</taxon>
        <taxon>Ecdysozoa</taxon>
        <taxon>Arthropoda</taxon>
        <taxon>Crustacea</taxon>
        <taxon>Multicrustacea</taxon>
        <taxon>Malacostraca</taxon>
        <taxon>Eumalacostraca</taxon>
        <taxon>Eucarida</taxon>
        <taxon>Euphausiacea</taxon>
        <taxon>Euphausiidae</taxon>
        <taxon>Meganyctiphanes</taxon>
    </lineage>
</organism>
<reference evidence="1 2" key="1">
    <citation type="submission" date="2024-05" db="EMBL/GenBank/DDBJ databases">
        <authorList>
            <person name="Wallberg A."/>
        </authorList>
    </citation>
    <scope>NUCLEOTIDE SEQUENCE [LARGE SCALE GENOMIC DNA]</scope>
</reference>
<accession>A0AAV2SBF6</accession>
<feature type="non-terminal residue" evidence="1">
    <location>
        <position position="1"/>
    </location>
</feature>